<evidence type="ECO:0000259" key="10">
    <source>
        <dbReference type="PROSITE" id="PS50192"/>
    </source>
</evidence>
<dbReference type="CDD" id="cd15848">
    <property type="entry name" value="SNARE_syntaxin1-like"/>
    <property type="match status" value="1"/>
</dbReference>
<evidence type="ECO:0000313" key="11">
    <source>
        <dbReference type="EMBL" id="EGG13782.1"/>
    </source>
</evidence>
<dbReference type="Pfam" id="PF00804">
    <property type="entry name" value="Syntaxin"/>
    <property type="match status" value="1"/>
</dbReference>
<keyword evidence="3 9" id="KW-0812">Transmembrane</keyword>
<dbReference type="STRING" id="1054147.F4QDI5"/>
<dbReference type="SUPFAM" id="SSF47661">
    <property type="entry name" value="t-snare proteins"/>
    <property type="match status" value="1"/>
</dbReference>
<keyword evidence="7" id="KW-0175">Coiled coil</keyword>
<accession>F4QDI5</accession>
<dbReference type="InterPro" id="IPR000727">
    <property type="entry name" value="T_SNARE_dom"/>
</dbReference>
<feature type="region of interest" description="Disordered" evidence="8">
    <location>
        <begin position="1"/>
        <end position="42"/>
    </location>
</feature>
<dbReference type="InterPro" id="IPR006011">
    <property type="entry name" value="Syntaxin_N"/>
</dbReference>
<dbReference type="InterPro" id="IPR006012">
    <property type="entry name" value="Syntaxin/epimorphin_CS"/>
</dbReference>
<dbReference type="GO" id="GO:0031201">
    <property type="term" value="C:SNARE complex"/>
    <property type="evidence" value="ECO:0007669"/>
    <property type="project" value="TreeGrafter"/>
</dbReference>
<evidence type="ECO:0000256" key="1">
    <source>
        <dbReference type="ARBA" id="ARBA00004211"/>
    </source>
</evidence>
<proteinExistence type="inferred from homology"/>
<comment type="similarity">
    <text evidence="2 6">Belongs to the syntaxin family.</text>
</comment>
<dbReference type="KEGG" id="dfa:DFA_11543"/>
<evidence type="ECO:0000313" key="12">
    <source>
        <dbReference type="Proteomes" id="UP000007797"/>
    </source>
</evidence>
<evidence type="ECO:0000256" key="8">
    <source>
        <dbReference type="SAM" id="MobiDB-lite"/>
    </source>
</evidence>
<dbReference type="Pfam" id="PF05739">
    <property type="entry name" value="SNARE"/>
    <property type="match status" value="1"/>
</dbReference>
<dbReference type="EMBL" id="GL883029">
    <property type="protein sequence ID" value="EGG13782.1"/>
    <property type="molecule type" value="Genomic_DNA"/>
</dbReference>
<dbReference type="Gene3D" id="1.20.58.70">
    <property type="match status" value="1"/>
</dbReference>
<evidence type="ECO:0000256" key="9">
    <source>
        <dbReference type="SAM" id="Phobius"/>
    </source>
</evidence>
<dbReference type="InterPro" id="IPR010989">
    <property type="entry name" value="SNARE"/>
</dbReference>
<keyword evidence="12" id="KW-1185">Reference proteome</keyword>
<evidence type="ECO:0000256" key="2">
    <source>
        <dbReference type="ARBA" id="ARBA00009063"/>
    </source>
</evidence>
<dbReference type="InterPro" id="IPR045242">
    <property type="entry name" value="Syntaxin"/>
</dbReference>
<dbReference type="GO" id="GO:0000149">
    <property type="term" value="F:SNARE binding"/>
    <property type="evidence" value="ECO:0007669"/>
    <property type="project" value="TreeGrafter"/>
</dbReference>
<protein>
    <submittedName>
        <fullName evidence="11">t-SNARE family protein</fullName>
    </submittedName>
</protein>
<dbReference type="GO" id="GO:0006886">
    <property type="term" value="P:intracellular protein transport"/>
    <property type="evidence" value="ECO:0007669"/>
    <property type="project" value="InterPro"/>
</dbReference>
<feature type="compositionally biased region" description="Basic residues" evidence="8">
    <location>
        <begin position="18"/>
        <end position="28"/>
    </location>
</feature>
<dbReference type="RefSeq" id="XP_004350490.1">
    <property type="nucleotide sequence ID" value="XM_004350439.1"/>
</dbReference>
<evidence type="ECO:0000256" key="5">
    <source>
        <dbReference type="ARBA" id="ARBA00023136"/>
    </source>
</evidence>
<feature type="domain" description="T-SNARE coiled-coil homology" evidence="10">
    <location>
        <begin position="254"/>
        <end position="316"/>
    </location>
</feature>
<feature type="transmembrane region" description="Helical" evidence="9">
    <location>
        <begin position="327"/>
        <end position="347"/>
    </location>
</feature>
<dbReference type="PANTHER" id="PTHR19957:SF307">
    <property type="entry name" value="PROTEIN SSO1-RELATED"/>
    <property type="match status" value="1"/>
</dbReference>
<dbReference type="GO" id="GO:0048278">
    <property type="term" value="P:vesicle docking"/>
    <property type="evidence" value="ECO:0007669"/>
    <property type="project" value="TreeGrafter"/>
</dbReference>
<evidence type="ECO:0000256" key="7">
    <source>
        <dbReference type="SAM" id="Coils"/>
    </source>
</evidence>
<keyword evidence="5 9" id="KW-0472">Membrane</keyword>
<gene>
    <name evidence="11" type="primary">syn1A</name>
    <name evidence="11" type="ORF">DFA_11543</name>
</gene>
<dbReference type="AlphaFoldDB" id="F4QDI5"/>
<dbReference type="GO" id="GO:0006887">
    <property type="term" value="P:exocytosis"/>
    <property type="evidence" value="ECO:0007669"/>
    <property type="project" value="TreeGrafter"/>
</dbReference>
<dbReference type="PROSITE" id="PS00914">
    <property type="entry name" value="SYNTAXIN"/>
    <property type="match status" value="1"/>
</dbReference>
<dbReference type="GO" id="GO:0006906">
    <property type="term" value="P:vesicle fusion"/>
    <property type="evidence" value="ECO:0007669"/>
    <property type="project" value="TreeGrafter"/>
</dbReference>
<organism evidence="11 12">
    <name type="scientific">Cavenderia fasciculata</name>
    <name type="common">Slime mold</name>
    <name type="synonym">Dictyostelium fasciculatum</name>
    <dbReference type="NCBI Taxonomy" id="261658"/>
    <lineage>
        <taxon>Eukaryota</taxon>
        <taxon>Amoebozoa</taxon>
        <taxon>Evosea</taxon>
        <taxon>Eumycetozoa</taxon>
        <taxon>Dictyostelia</taxon>
        <taxon>Acytosteliales</taxon>
        <taxon>Cavenderiaceae</taxon>
        <taxon>Cavenderia</taxon>
    </lineage>
</organism>
<evidence type="ECO:0000256" key="3">
    <source>
        <dbReference type="ARBA" id="ARBA00022692"/>
    </source>
</evidence>
<dbReference type="GeneID" id="14865547"/>
<dbReference type="SMART" id="SM00397">
    <property type="entry name" value="t_SNARE"/>
    <property type="match status" value="1"/>
</dbReference>
<keyword evidence="4 9" id="KW-1133">Transmembrane helix</keyword>
<dbReference type="GO" id="GO:0012505">
    <property type="term" value="C:endomembrane system"/>
    <property type="evidence" value="ECO:0007669"/>
    <property type="project" value="TreeGrafter"/>
</dbReference>
<dbReference type="OrthoDB" id="10255013at2759"/>
<dbReference type="PANTHER" id="PTHR19957">
    <property type="entry name" value="SYNTAXIN"/>
    <property type="match status" value="1"/>
</dbReference>
<comment type="subcellular location">
    <subcellularLocation>
        <location evidence="1">Membrane</location>
        <topology evidence="1">Single-pass type IV membrane protein</topology>
    </subcellularLocation>
</comment>
<evidence type="ECO:0000256" key="4">
    <source>
        <dbReference type="ARBA" id="ARBA00022989"/>
    </source>
</evidence>
<evidence type="ECO:0000256" key="6">
    <source>
        <dbReference type="RuleBase" id="RU003858"/>
    </source>
</evidence>
<sequence>MEDRLSELQAAGGVKLNDKKKKKGKGKGKVVDEESQTTSDNGNIEMEETGYIENEEGEGMEEFMPEFYQEVGIVKTTMTSIRRSIKSIEEKYVQSLNSINVDQGTSIQKTLLYDINNNHYNHYDISIEYEEDIQSMIDATNRSFSDLKKKLDSMKEGNDRYASVKTATPTEVRIRSNMHNTLTQKFVEMMREYQEIQNNYKNKYKEKIERQYRIVKPDASEDEIRAAMDSGDSSKIFADTILYTHLHTQAKNALAYIQDRHNDIQRLERSIAELHQLFLDMAVLVEVQGEILNQIEANVESTVLNTKEGVENLAEANRLHKKGRKKMYILLCIVVIVLAAVLAPVLATQIPKKSNN</sequence>
<dbReference type="Gene3D" id="1.20.5.110">
    <property type="match status" value="1"/>
</dbReference>
<dbReference type="GO" id="GO:0005484">
    <property type="term" value="F:SNAP receptor activity"/>
    <property type="evidence" value="ECO:0007669"/>
    <property type="project" value="InterPro"/>
</dbReference>
<reference evidence="12" key="1">
    <citation type="journal article" date="2011" name="Genome Res.">
        <title>Phylogeny-wide analysis of social amoeba genomes highlights ancient origins for complex intercellular communication.</title>
        <authorList>
            <person name="Heidel A.J."/>
            <person name="Lawal H.M."/>
            <person name="Felder M."/>
            <person name="Schilde C."/>
            <person name="Helps N.R."/>
            <person name="Tunggal B."/>
            <person name="Rivero F."/>
            <person name="John U."/>
            <person name="Schleicher M."/>
            <person name="Eichinger L."/>
            <person name="Platzer M."/>
            <person name="Noegel A.A."/>
            <person name="Schaap P."/>
            <person name="Gloeckner G."/>
        </authorList>
    </citation>
    <scope>NUCLEOTIDE SEQUENCE [LARGE SCALE GENOMIC DNA]</scope>
    <source>
        <strain evidence="12">SH3</strain>
    </source>
</reference>
<dbReference type="PROSITE" id="PS50192">
    <property type="entry name" value="T_SNARE"/>
    <property type="match status" value="1"/>
</dbReference>
<dbReference type="Proteomes" id="UP000007797">
    <property type="component" value="Unassembled WGS sequence"/>
</dbReference>
<feature type="coiled-coil region" evidence="7">
    <location>
        <begin position="179"/>
        <end position="210"/>
    </location>
</feature>
<dbReference type="GO" id="GO:0005886">
    <property type="term" value="C:plasma membrane"/>
    <property type="evidence" value="ECO:0007669"/>
    <property type="project" value="TreeGrafter"/>
</dbReference>
<dbReference type="OMA" id="KTTHGPK"/>
<name>F4QDI5_CACFS</name>
<dbReference type="SMART" id="SM00503">
    <property type="entry name" value="SynN"/>
    <property type="match status" value="1"/>
</dbReference>